<dbReference type="EMBL" id="JABBGA010000052">
    <property type="protein sequence ID" value="NML29118.1"/>
    <property type="molecule type" value="Genomic_DNA"/>
</dbReference>
<reference evidence="3 4" key="1">
    <citation type="submission" date="2020-04" db="EMBL/GenBank/DDBJ databases">
        <title>Zoogloea sp. G-4-1-14 isolated from soil.</title>
        <authorList>
            <person name="Dahal R.H."/>
        </authorList>
    </citation>
    <scope>NUCLEOTIDE SEQUENCE [LARGE SCALE GENOMIC DNA]</scope>
    <source>
        <strain evidence="3 4">G-4-1-14</strain>
    </source>
</reference>
<protein>
    <submittedName>
        <fullName evidence="3">Glycosyltransferase family 4 protein</fullName>
    </submittedName>
</protein>
<dbReference type="InterPro" id="IPR001296">
    <property type="entry name" value="Glyco_trans_1"/>
</dbReference>
<dbReference type="Gene3D" id="3.40.50.2000">
    <property type="entry name" value="Glycogen Phosphorylase B"/>
    <property type="match status" value="2"/>
</dbReference>
<dbReference type="CDD" id="cd03801">
    <property type="entry name" value="GT4_PimA-like"/>
    <property type="match status" value="1"/>
</dbReference>
<comment type="caution">
    <text evidence="3">The sequence shown here is derived from an EMBL/GenBank/DDBJ whole genome shotgun (WGS) entry which is preliminary data.</text>
</comment>
<dbReference type="Pfam" id="PF13439">
    <property type="entry name" value="Glyco_transf_4"/>
    <property type="match status" value="1"/>
</dbReference>
<feature type="domain" description="Glycosyl transferase family 1" evidence="1">
    <location>
        <begin position="194"/>
        <end position="359"/>
    </location>
</feature>
<keyword evidence="3" id="KW-0808">Transferase</keyword>
<evidence type="ECO:0000313" key="4">
    <source>
        <dbReference type="Proteomes" id="UP000580043"/>
    </source>
</evidence>
<dbReference type="AlphaFoldDB" id="A0A848GA10"/>
<organism evidence="3 4">
    <name type="scientific">Zoogloea dura</name>
    <dbReference type="NCBI Taxonomy" id="2728840"/>
    <lineage>
        <taxon>Bacteria</taxon>
        <taxon>Pseudomonadati</taxon>
        <taxon>Pseudomonadota</taxon>
        <taxon>Betaproteobacteria</taxon>
        <taxon>Rhodocyclales</taxon>
        <taxon>Zoogloeaceae</taxon>
        <taxon>Zoogloea</taxon>
    </lineage>
</organism>
<dbReference type="GO" id="GO:0016757">
    <property type="term" value="F:glycosyltransferase activity"/>
    <property type="evidence" value="ECO:0007669"/>
    <property type="project" value="InterPro"/>
</dbReference>
<evidence type="ECO:0000259" key="2">
    <source>
        <dbReference type="Pfam" id="PF13439"/>
    </source>
</evidence>
<proteinExistence type="predicted"/>
<dbReference type="RefSeq" id="WP_169148609.1">
    <property type="nucleotide sequence ID" value="NZ_JABBGA010000052.1"/>
</dbReference>
<dbReference type="Proteomes" id="UP000580043">
    <property type="component" value="Unassembled WGS sequence"/>
</dbReference>
<gene>
    <name evidence="3" type="ORF">HHL15_25575</name>
</gene>
<accession>A0A848GA10</accession>
<evidence type="ECO:0000313" key="3">
    <source>
        <dbReference type="EMBL" id="NML29118.1"/>
    </source>
</evidence>
<dbReference type="InterPro" id="IPR028098">
    <property type="entry name" value="Glyco_trans_4-like_N"/>
</dbReference>
<dbReference type="PANTHER" id="PTHR12526">
    <property type="entry name" value="GLYCOSYLTRANSFERASE"/>
    <property type="match status" value="1"/>
</dbReference>
<name>A0A848GA10_9RHOO</name>
<keyword evidence="4" id="KW-1185">Reference proteome</keyword>
<dbReference type="SUPFAM" id="SSF53756">
    <property type="entry name" value="UDP-Glycosyltransferase/glycogen phosphorylase"/>
    <property type="match status" value="1"/>
</dbReference>
<dbReference type="Pfam" id="PF00534">
    <property type="entry name" value="Glycos_transf_1"/>
    <property type="match status" value="1"/>
</dbReference>
<feature type="domain" description="Glycosyltransferase subfamily 4-like N-terminal" evidence="2">
    <location>
        <begin position="19"/>
        <end position="178"/>
    </location>
</feature>
<sequence>MKITDKLCVAVIEPVGGHGGMNYYDFGLCNGLTKAGAEVFLFTCDKTVFPENSSFVGKHGFYSVFGKDHKLIRGLRFVKGLFLSLLRARNVGAMVCHYHFFHFTKIEYLSVALARFLGFSVVVTVHDVESFSGDSSAGLARKTLELASGVIVHNQISASEVVEKIGVSSGRLYVIPHGNYLPYIDGSVGRQGARSILGIPLDKKVSLFFGQIKEVKGLDLLLAGFKDVVSRNANVLLVIAGKVWKDDFGKYSALIEKYGLSDFVKLDIRYIPDEEAALFYRAADLVVLPYRRIYQSGVLLMAMSYGRAVLVSDLPGMTEVVSDEVSGFVFKAGDSASLTDAMHKALVDDSLRESVAEQGLSLMRESFDWDGIGLRTVEVYRNAIFRK</sequence>
<evidence type="ECO:0000259" key="1">
    <source>
        <dbReference type="Pfam" id="PF00534"/>
    </source>
</evidence>